<name>A0A1I1URD7_9ACTN</name>
<dbReference type="Gene3D" id="3.30.360.10">
    <property type="entry name" value="Dihydrodipicolinate Reductase, domain 2"/>
    <property type="match status" value="1"/>
</dbReference>
<dbReference type="SUPFAM" id="SSF55347">
    <property type="entry name" value="Glyceraldehyde-3-phosphate dehydrogenase-like, C-terminal domain"/>
    <property type="match status" value="1"/>
</dbReference>
<dbReference type="InterPro" id="IPR036291">
    <property type="entry name" value="NAD(P)-bd_dom_sf"/>
</dbReference>
<dbReference type="SUPFAM" id="SSF51735">
    <property type="entry name" value="NAD(P)-binding Rossmann-fold domains"/>
    <property type="match status" value="1"/>
</dbReference>
<dbReference type="GO" id="GO:0000166">
    <property type="term" value="F:nucleotide binding"/>
    <property type="evidence" value="ECO:0007669"/>
    <property type="project" value="InterPro"/>
</dbReference>
<dbReference type="Pfam" id="PF01408">
    <property type="entry name" value="GFO_IDH_MocA"/>
    <property type="match status" value="1"/>
</dbReference>
<feature type="domain" description="Gfo/Idh/MocA-like oxidoreductase N-terminal" evidence="1">
    <location>
        <begin position="6"/>
        <end position="122"/>
    </location>
</feature>
<dbReference type="PANTHER" id="PTHR43708:SF8">
    <property type="entry name" value="OXIDOREDUCTASE"/>
    <property type="match status" value="1"/>
</dbReference>
<dbReference type="InterPro" id="IPR055170">
    <property type="entry name" value="GFO_IDH_MocA-like_dom"/>
</dbReference>
<dbReference type="STRING" id="910347.SAMN05421773_12620"/>
<evidence type="ECO:0000259" key="1">
    <source>
        <dbReference type="Pfam" id="PF01408"/>
    </source>
</evidence>
<feature type="domain" description="GFO/IDH/MocA-like oxidoreductase" evidence="2">
    <location>
        <begin position="132"/>
        <end position="252"/>
    </location>
</feature>
<reference evidence="3 4" key="1">
    <citation type="submission" date="2016-10" db="EMBL/GenBank/DDBJ databases">
        <authorList>
            <person name="de Groot N.N."/>
        </authorList>
    </citation>
    <scope>NUCLEOTIDE SEQUENCE [LARGE SCALE GENOMIC DNA]</scope>
    <source>
        <strain evidence="3 4">CGMCC 4.5739</strain>
    </source>
</reference>
<dbReference type="EMBL" id="FOLM01000026">
    <property type="protein sequence ID" value="SFD73155.1"/>
    <property type="molecule type" value="Genomic_DNA"/>
</dbReference>
<dbReference type="Gene3D" id="3.40.50.720">
    <property type="entry name" value="NAD(P)-binding Rossmann-like Domain"/>
    <property type="match status" value="1"/>
</dbReference>
<organism evidence="3 4">
    <name type="scientific">Streptomyces aidingensis</name>
    <dbReference type="NCBI Taxonomy" id="910347"/>
    <lineage>
        <taxon>Bacteria</taxon>
        <taxon>Bacillati</taxon>
        <taxon>Actinomycetota</taxon>
        <taxon>Actinomycetes</taxon>
        <taxon>Kitasatosporales</taxon>
        <taxon>Streptomycetaceae</taxon>
        <taxon>Streptomyces</taxon>
    </lineage>
</organism>
<dbReference type="OrthoDB" id="9815825at2"/>
<keyword evidence="4" id="KW-1185">Reference proteome</keyword>
<dbReference type="InterPro" id="IPR051317">
    <property type="entry name" value="Gfo/Idh/MocA_oxidoreduct"/>
</dbReference>
<dbReference type="InterPro" id="IPR000683">
    <property type="entry name" value="Gfo/Idh/MocA-like_OxRdtase_N"/>
</dbReference>
<dbReference type="Proteomes" id="UP000199207">
    <property type="component" value="Unassembled WGS sequence"/>
</dbReference>
<proteinExistence type="predicted"/>
<dbReference type="Pfam" id="PF22725">
    <property type="entry name" value="GFO_IDH_MocA_C3"/>
    <property type="match status" value="1"/>
</dbReference>
<dbReference type="PANTHER" id="PTHR43708">
    <property type="entry name" value="CONSERVED EXPRESSED OXIDOREDUCTASE (EUROFUNG)"/>
    <property type="match status" value="1"/>
</dbReference>
<gene>
    <name evidence="3" type="ORF">SAMN05421773_12620</name>
</gene>
<dbReference type="RefSeq" id="WP_093841589.1">
    <property type="nucleotide sequence ID" value="NZ_FOLM01000026.1"/>
</dbReference>
<evidence type="ECO:0000313" key="3">
    <source>
        <dbReference type="EMBL" id="SFD73155.1"/>
    </source>
</evidence>
<evidence type="ECO:0000313" key="4">
    <source>
        <dbReference type="Proteomes" id="UP000199207"/>
    </source>
</evidence>
<protein>
    <submittedName>
        <fullName evidence="3">Predicted dehydrogenase</fullName>
    </submittedName>
</protein>
<sequence>MHTLRRAAVVGLGTQALEDHLPGVAASRLAELVAVCDTDPGRVAPVESAHQVPGYTDLERLLADVRPDFVIIAVPHHAGRRITETCAKAGVHVMKEKPFATDPAEAADLAVLCRTTGIELMVTVQRRFHPVYRAARQMLEHVGDPYLLEGRYTFRCPDPSAGWRGQAGLAGGGCLIDMGYHLVDLVIWYLGLPDRILAHTSATASPGASYDAEDTALVHLSYDSGLHGSLLVSRSIGPKAEQLRVTGPQGTVVVERGRASRLDPGGRPVESLTREPAWPRAATAQIDHFCRVLDGRCPNPSGPDAHLPHAAFLGAAYASATTGRPMDPKEFL</sequence>
<evidence type="ECO:0000259" key="2">
    <source>
        <dbReference type="Pfam" id="PF22725"/>
    </source>
</evidence>
<accession>A0A1I1URD7</accession>
<dbReference type="AlphaFoldDB" id="A0A1I1URD7"/>